<keyword evidence="3 5" id="KW-0378">Hydrolase</keyword>
<evidence type="ECO:0000313" key="9">
    <source>
        <dbReference type="Proteomes" id="UP000326903"/>
    </source>
</evidence>
<dbReference type="GO" id="GO:0006508">
    <property type="term" value="P:proteolysis"/>
    <property type="evidence" value="ECO:0007669"/>
    <property type="project" value="UniProtKB-KW"/>
</dbReference>
<dbReference type="InterPro" id="IPR000209">
    <property type="entry name" value="Peptidase_S8/S53_dom"/>
</dbReference>
<dbReference type="InterPro" id="IPR036852">
    <property type="entry name" value="Peptidase_S8/S53_dom_sf"/>
</dbReference>
<sequence length="568" mass="62571">MILYHFPLMKRIYLLFFLLGFFSIYASAQFTKYVIRFKDKAGTPFTIDNPSAYLSAKAIARRTKQNITIDETDLPITPRYIDSVRLSGAVTILNKSKWLNQVCIQTTDSLALVKINSLPFVIASQPVMQPVGIQNTRNDKFNEETNSITSSQGTSNVQDFYNYGNSYPQIHIHEGEYLHDKGFHGEGMSVAILDAGFYHYLSLPAFDNVRNNNQVKETYDYVANEVSVDEDHFHGMMCFSIMAGNIPGQLVGSSPKANYYLYRTEDVSTESPVEEQNWAAAAERADSIGIDVISTSLGYNQFDNPVFNHTYADMNGNSTIAARAADFAAKKGMIVVVAAGNEGNHAWHFITTPADADSVVAVGAVNSSGVIGSFSSYGPSSDGQVKPAVASVGVGTAVSSTTGPIVTGNGTSFAAPNLAGLITCLWQAFPEFTNMEIIQAVEKSSSIYNAPDDRIGYGIPNFRIAYDDLSQQRALKNINTILGSSWIKVYPNPFKDNFNVAIKPPHAANGIFRLYDAFGRLYFTRQISLQAEQDQLIQFNNLQPLQRGIYMLKFNDGQSKESIKLLAQ</sequence>
<dbReference type="InterPro" id="IPR015500">
    <property type="entry name" value="Peptidase_S8_subtilisin-rel"/>
</dbReference>
<dbReference type="InterPro" id="IPR017317">
    <property type="entry name" value="Pept_S8_subtilisin_bacteroid-2"/>
</dbReference>
<dbReference type="Gene3D" id="3.40.50.200">
    <property type="entry name" value="Peptidase S8/S53 domain"/>
    <property type="match status" value="1"/>
</dbReference>
<dbReference type="AlphaFoldDB" id="A0A5J5IKR7"/>
<dbReference type="InterPro" id="IPR026444">
    <property type="entry name" value="Secre_tail"/>
</dbReference>
<accession>A0A5J5IKR7</accession>
<dbReference type="Pfam" id="PF00082">
    <property type="entry name" value="Peptidase_S8"/>
    <property type="match status" value="1"/>
</dbReference>
<evidence type="ECO:0000256" key="2">
    <source>
        <dbReference type="ARBA" id="ARBA00022670"/>
    </source>
</evidence>
<dbReference type="EMBL" id="VYQF01000002">
    <property type="protein sequence ID" value="KAA9039267.1"/>
    <property type="molecule type" value="Genomic_DNA"/>
</dbReference>
<dbReference type="Proteomes" id="UP000326903">
    <property type="component" value="Unassembled WGS sequence"/>
</dbReference>
<dbReference type="SUPFAM" id="SSF52743">
    <property type="entry name" value="Subtilisin-like"/>
    <property type="match status" value="1"/>
</dbReference>
<dbReference type="NCBIfam" id="TIGR04183">
    <property type="entry name" value="Por_Secre_tail"/>
    <property type="match status" value="1"/>
</dbReference>
<evidence type="ECO:0000259" key="7">
    <source>
        <dbReference type="Pfam" id="PF18962"/>
    </source>
</evidence>
<evidence type="ECO:0000256" key="5">
    <source>
        <dbReference type="PROSITE-ProRule" id="PRU01240"/>
    </source>
</evidence>
<keyword evidence="4 5" id="KW-0720">Serine protease</keyword>
<dbReference type="PANTHER" id="PTHR43806">
    <property type="entry name" value="PEPTIDASE S8"/>
    <property type="match status" value="1"/>
</dbReference>
<name>A0A5J5IKR7_9BACT</name>
<comment type="similarity">
    <text evidence="1 5">Belongs to the peptidase S8 family.</text>
</comment>
<proteinExistence type="inferred from homology"/>
<keyword evidence="2 5" id="KW-0645">Protease</keyword>
<gene>
    <name evidence="8" type="ORF">FW778_10575</name>
</gene>
<dbReference type="PROSITE" id="PS51892">
    <property type="entry name" value="SUBTILASE"/>
    <property type="match status" value="1"/>
</dbReference>
<comment type="caution">
    <text evidence="8">The sequence shown here is derived from an EMBL/GenBank/DDBJ whole genome shotgun (WGS) entry which is preliminary data.</text>
</comment>
<dbReference type="PIRSF" id="PIRSF037903">
    <property type="entry name" value="Subtilisin_rel_GFO_2223"/>
    <property type="match status" value="1"/>
</dbReference>
<feature type="domain" description="Peptidase S8/S53" evidence="6">
    <location>
        <begin position="185"/>
        <end position="458"/>
    </location>
</feature>
<feature type="domain" description="Secretion system C-terminal sorting" evidence="7">
    <location>
        <begin position="489"/>
        <end position="563"/>
    </location>
</feature>
<evidence type="ECO:0000256" key="4">
    <source>
        <dbReference type="ARBA" id="ARBA00022825"/>
    </source>
</evidence>
<dbReference type="Pfam" id="PF18962">
    <property type="entry name" value="Por_Secre_tail"/>
    <property type="match status" value="1"/>
</dbReference>
<evidence type="ECO:0000256" key="3">
    <source>
        <dbReference type="ARBA" id="ARBA00022801"/>
    </source>
</evidence>
<feature type="active site" description="Charge relay system" evidence="5">
    <location>
        <position position="194"/>
    </location>
</feature>
<reference evidence="8 9" key="1">
    <citation type="submission" date="2019-09" db="EMBL/GenBank/DDBJ databases">
        <title>Draft genome sequence of Ginsengibacter sp. BR5-29.</title>
        <authorList>
            <person name="Im W.-T."/>
        </authorList>
    </citation>
    <scope>NUCLEOTIDE SEQUENCE [LARGE SCALE GENOMIC DNA]</scope>
    <source>
        <strain evidence="8 9">BR5-29</strain>
    </source>
</reference>
<organism evidence="8 9">
    <name type="scientific">Ginsengibacter hankyongi</name>
    <dbReference type="NCBI Taxonomy" id="2607284"/>
    <lineage>
        <taxon>Bacteria</taxon>
        <taxon>Pseudomonadati</taxon>
        <taxon>Bacteroidota</taxon>
        <taxon>Chitinophagia</taxon>
        <taxon>Chitinophagales</taxon>
        <taxon>Chitinophagaceae</taxon>
        <taxon>Ginsengibacter</taxon>
    </lineage>
</organism>
<evidence type="ECO:0000259" key="6">
    <source>
        <dbReference type="Pfam" id="PF00082"/>
    </source>
</evidence>
<evidence type="ECO:0000256" key="1">
    <source>
        <dbReference type="ARBA" id="ARBA00011073"/>
    </source>
</evidence>
<evidence type="ECO:0000313" key="8">
    <source>
        <dbReference type="EMBL" id="KAA9039267.1"/>
    </source>
</evidence>
<keyword evidence="9" id="KW-1185">Reference proteome</keyword>
<protein>
    <submittedName>
        <fullName evidence="8">S8 family serine peptidase</fullName>
    </submittedName>
</protein>
<dbReference type="PRINTS" id="PR00723">
    <property type="entry name" value="SUBTILISIN"/>
</dbReference>
<dbReference type="PANTHER" id="PTHR43806:SF67">
    <property type="entry name" value="EGF-LIKE DOMAIN-CONTAINING PROTEIN"/>
    <property type="match status" value="1"/>
</dbReference>
<dbReference type="InterPro" id="IPR050131">
    <property type="entry name" value="Peptidase_S8_subtilisin-like"/>
</dbReference>
<dbReference type="GO" id="GO:0004252">
    <property type="term" value="F:serine-type endopeptidase activity"/>
    <property type="evidence" value="ECO:0007669"/>
    <property type="project" value="UniProtKB-UniRule"/>
</dbReference>
<feature type="active site" description="Charge relay system" evidence="5">
    <location>
        <position position="234"/>
    </location>
</feature>
<feature type="active site" description="Charge relay system" evidence="5">
    <location>
        <position position="412"/>
    </location>
</feature>